<accession>A0A2S7USU0</accession>
<evidence type="ECO:0000256" key="6">
    <source>
        <dbReference type="ARBA" id="ARBA00023136"/>
    </source>
</evidence>
<comment type="subcellular location">
    <subcellularLocation>
        <location evidence="1">Membrane</location>
        <topology evidence="1">Multi-pass membrane protein</topology>
    </subcellularLocation>
</comment>
<name>A0A2S7USU0_9GAMM</name>
<evidence type="ECO:0000256" key="9">
    <source>
        <dbReference type="ARBA" id="ARBA00023303"/>
    </source>
</evidence>
<feature type="transmembrane region" description="Helical" evidence="10">
    <location>
        <begin position="358"/>
        <end position="382"/>
    </location>
</feature>
<keyword evidence="6 10" id="KW-0472">Membrane</keyword>
<dbReference type="InterPro" id="IPR001807">
    <property type="entry name" value="ClC"/>
</dbReference>
<comment type="caution">
    <text evidence="11">The sequence shown here is derived from an EMBL/GenBank/DDBJ whole genome shotgun (WGS) entry which is preliminary data.</text>
</comment>
<protein>
    <submittedName>
        <fullName evidence="11">Voltage-gated chloride channel</fullName>
    </submittedName>
</protein>
<feature type="transmembrane region" description="Helical" evidence="10">
    <location>
        <begin position="64"/>
        <end position="85"/>
    </location>
</feature>
<dbReference type="GO" id="GO:0034707">
    <property type="term" value="C:chloride channel complex"/>
    <property type="evidence" value="ECO:0007669"/>
    <property type="project" value="UniProtKB-KW"/>
</dbReference>
<dbReference type="Proteomes" id="UP000239007">
    <property type="component" value="Unassembled WGS sequence"/>
</dbReference>
<dbReference type="EMBL" id="MSCH01000003">
    <property type="protein sequence ID" value="PQJ52340.1"/>
    <property type="molecule type" value="Genomic_DNA"/>
</dbReference>
<dbReference type="PANTHER" id="PTHR43427:SF6">
    <property type="entry name" value="CHLORIDE CHANNEL PROTEIN CLC-E"/>
    <property type="match status" value="1"/>
</dbReference>
<evidence type="ECO:0000256" key="4">
    <source>
        <dbReference type="ARBA" id="ARBA00022989"/>
    </source>
</evidence>
<feature type="transmembrane region" description="Helical" evidence="10">
    <location>
        <begin position="233"/>
        <end position="253"/>
    </location>
</feature>
<dbReference type="InterPro" id="IPR014743">
    <property type="entry name" value="Cl-channel_core"/>
</dbReference>
<dbReference type="Gene3D" id="1.10.3080.10">
    <property type="entry name" value="Clc chloride channel"/>
    <property type="match status" value="1"/>
</dbReference>
<evidence type="ECO:0000256" key="5">
    <source>
        <dbReference type="ARBA" id="ARBA00023065"/>
    </source>
</evidence>
<dbReference type="AlphaFoldDB" id="A0A2S7USU0"/>
<evidence type="ECO:0000256" key="3">
    <source>
        <dbReference type="ARBA" id="ARBA00022692"/>
    </source>
</evidence>
<keyword evidence="7" id="KW-0869">Chloride channel</keyword>
<feature type="transmembrane region" description="Helical" evidence="10">
    <location>
        <begin position="334"/>
        <end position="352"/>
    </location>
</feature>
<dbReference type="PRINTS" id="PR00762">
    <property type="entry name" value="CLCHANNEL"/>
</dbReference>
<keyword evidence="3 10" id="KW-0812">Transmembrane</keyword>
<dbReference type="OrthoDB" id="9803618at2"/>
<feature type="transmembrane region" description="Helical" evidence="10">
    <location>
        <begin position="304"/>
        <end position="322"/>
    </location>
</feature>
<dbReference type="GO" id="GO:0005254">
    <property type="term" value="F:chloride channel activity"/>
    <property type="evidence" value="ECO:0007669"/>
    <property type="project" value="UniProtKB-KW"/>
</dbReference>
<proteinExistence type="predicted"/>
<feature type="transmembrane region" description="Helical" evidence="10">
    <location>
        <begin position="194"/>
        <end position="213"/>
    </location>
</feature>
<dbReference type="PANTHER" id="PTHR43427">
    <property type="entry name" value="CHLORIDE CHANNEL PROTEIN CLC-E"/>
    <property type="match status" value="1"/>
</dbReference>
<evidence type="ECO:0000256" key="8">
    <source>
        <dbReference type="ARBA" id="ARBA00023214"/>
    </source>
</evidence>
<dbReference type="RefSeq" id="WP_105050798.1">
    <property type="nucleotide sequence ID" value="NZ_BMYG01000005.1"/>
</dbReference>
<keyword evidence="8" id="KW-0868">Chloride</keyword>
<keyword evidence="12" id="KW-1185">Reference proteome</keyword>
<keyword evidence="4 10" id="KW-1133">Transmembrane helix</keyword>
<sequence>MLSAGLYALRKRLAIPYTSLQLSLLGLIGGIIAACLIVLFRLSIEFIQLSFTPSGIFGDISPYIIPSLPILAAILIVIIADLTGFKNYRLGIPFVLHRIKAHYGNMPFGNAINQFFGGILALASGFSVGREGPSVHIGASGSSWLGNWLRLPYNAVRTLTACGIAAGISASFNTPLAAVIFVMEVVLREYKIHIFIPVMLASSAGSIITQAVFGQQTEFAYLSVFNLPVNHYPYLILLGITLGASAYVFNTNLMRMMRTFRHVSIFPRLLFAGVITALFGFFVPEALGDGTSAINEAMLSPTNTQLIIILLFSKLILTWVALGLGIPGGIIGPVFGLGVLVGLSVANVIMLFDPNIQFVSTFGVLGMAGLMASCLHAPLAALVAVMELTRSADAVTPAIIVIATSYITSAQVLKNRSIFLQQLEYQKLSFQTPPVIDVLSKTGVLAEMKTNISLIEYRSEQDVRFHLKQAKDDEIVVVSIKHGLGTDYSLAETEPTITGDASKIKYTPLQTLDTRTTMAHVYEVLEDQRDGAALIMSTDGDKVMGIVLWEQLHTILMKRYALA</sequence>
<keyword evidence="9" id="KW-0407">Ion channel</keyword>
<gene>
    <name evidence="11" type="ORF">BTO11_00815</name>
</gene>
<dbReference type="Pfam" id="PF00654">
    <property type="entry name" value="Voltage_CLC"/>
    <property type="match status" value="1"/>
</dbReference>
<organism evidence="11 12">
    <name type="scientific">Psychrosphaera saromensis</name>
    <dbReference type="NCBI Taxonomy" id="716813"/>
    <lineage>
        <taxon>Bacteria</taxon>
        <taxon>Pseudomonadati</taxon>
        <taxon>Pseudomonadota</taxon>
        <taxon>Gammaproteobacteria</taxon>
        <taxon>Alteromonadales</taxon>
        <taxon>Pseudoalteromonadaceae</taxon>
        <taxon>Psychrosphaera</taxon>
    </lineage>
</organism>
<reference evidence="11 12" key="1">
    <citation type="submission" date="2016-12" db="EMBL/GenBank/DDBJ databases">
        <title>Diversity of luminous bacteria.</title>
        <authorList>
            <person name="Yoshizawa S."/>
            <person name="Kogure K."/>
        </authorList>
    </citation>
    <scope>NUCLEOTIDE SEQUENCE [LARGE SCALE GENOMIC DNA]</scope>
    <source>
        <strain evidence="11 12">SA4-48</strain>
    </source>
</reference>
<keyword evidence="2" id="KW-0813">Transport</keyword>
<evidence type="ECO:0000256" key="10">
    <source>
        <dbReference type="SAM" id="Phobius"/>
    </source>
</evidence>
<keyword evidence="5" id="KW-0406">Ion transport</keyword>
<dbReference type="CDD" id="cd00400">
    <property type="entry name" value="Voltage_gated_ClC"/>
    <property type="match status" value="1"/>
</dbReference>
<feature type="transmembrane region" description="Helical" evidence="10">
    <location>
        <begin position="20"/>
        <end position="44"/>
    </location>
</feature>
<dbReference type="InterPro" id="IPR050368">
    <property type="entry name" value="ClC-type_chloride_channel"/>
</dbReference>
<feature type="transmembrane region" description="Helical" evidence="10">
    <location>
        <begin position="158"/>
        <end position="182"/>
    </location>
</feature>
<feature type="transmembrane region" description="Helical" evidence="10">
    <location>
        <begin position="394"/>
        <end position="413"/>
    </location>
</feature>
<evidence type="ECO:0000256" key="2">
    <source>
        <dbReference type="ARBA" id="ARBA00022448"/>
    </source>
</evidence>
<evidence type="ECO:0000313" key="12">
    <source>
        <dbReference type="Proteomes" id="UP000239007"/>
    </source>
</evidence>
<evidence type="ECO:0000256" key="7">
    <source>
        <dbReference type="ARBA" id="ARBA00023173"/>
    </source>
</evidence>
<evidence type="ECO:0000313" key="11">
    <source>
        <dbReference type="EMBL" id="PQJ52340.1"/>
    </source>
</evidence>
<feature type="transmembrane region" description="Helical" evidence="10">
    <location>
        <begin position="265"/>
        <end position="284"/>
    </location>
</feature>
<evidence type="ECO:0000256" key="1">
    <source>
        <dbReference type="ARBA" id="ARBA00004141"/>
    </source>
</evidence>
<feature type="transmembrane region" description="Helical" evidence="10">
    <location>
        <begin position="106"/>
        <end position="126"/>
    </location>
</feature>
<dbReference type="SUPFAM" id="SSF81340">
    <property type="entry name" value="Clc chloride channel"/>
    <property type="match status" value="1"/>
</dbReference>